<dbReference type="AlphaFoldDB" id="A0A495SNS2"/>
<proteinExistence type="predicted"/>
<gene>
    <name evidence="1" type="ORF">BCF58_0910</name>
</gene>
<evidence type="ECO:0000313" key="2">
    <source>
        <dbReference type="Proteomes" id="UP000272428"/>
    </source>
</evidence>
<dbReference type="EMBL" id="RBXB01000001">
    <property type="protein sequence ID" value="RKT01687.1"/>
    <property type="molecule type" value="Genomic_DNA"/>
</dbReference>
<name>A0A495SNS2_9FLAO</name>
<evidence type="ECO:0000313" key="1">
    <source>
        <dbReference type="EMBL" id="RKT01687.1"/>
    </source>
</evidence>
<keyword evidence="2" id="KW-1185">Reference proteome</keyword>
<protein>
    <submittedName>
        <fullName evidence="1">Uncharacterized protein</fullName>
    </submittedName>
</protein>
<dbReference type="RefSeq" id="WP_121460581.1">
    <property type="nucleotide sequence ID" value="NZ_RBXB01000001.1"/>
</dbReference>
<dbReference type="OrthoDB" id="799937at2"/>
<reference evidence="1 2" key="1">
    <citation type="submission" date="2018-10" db="EMBL/GenBank/DDBJ databases">
        <title>Genomic Encyclopedia of Archaeal and Bacterial Type Strains, Phase II (KMG-II): from individual species to whole genera.</title>
        <authorList>
            <person name="Goeker M."/>
        </authorList>
    </citation>
    <scope>NUCLEOTIDE SEQUENCE [LARGE SCALE GENOMIC DNA]</scope>
    <source>
        <strain evidence="1 2">DSM 14219</strain>
    </source>
</reference>
<accession>A0A495SNS2</accession>
<sequence>MSFDFKKIHIGELICKRVEECGIEMTRICNFFQCTDVEIKQMFRDCDMTAETMMKWSKLLGYDFFRIYSQHLILYAPQGNKIFSIPDKSKSRLPKFRKNIYTAGIINFLIELIETGEKTKLQVIDEYRIPKTTLYKWLDKYGKSKKI</sequence>
<dbReference type="Proteomes" id="UP000272428">
    <property type="component" value="Unassembled WGS sequence"/>
</dbReference>
<organism evidence="1 2">
    <name type="scientific">Chryseobacterium defluvii</name>
    <dbReference type="NCBI Taxonomy" id="160396"/>
    <lineage>
        <taxon>Bacteria</taxon>
        <taxon>Pseudomonadati</taxon>
        <taxon>Bacteroidota</taxon>
        <taxon>Flavobacteriia</taxon>
        <taxon>Flavobacteriales</taxon>
        <taxon>Weeksellaceae</taxon>
        <taxon>Chryseobacterium group</taxon>
        <taxon>Chryseobacterium</taxon>
    </lineage>
</organism>
<comment type="caution">
    <text evidence="1">The sequence shown here is derived from an EMBL/GenBank/DDBJ whole genome shotgun (WGS) entry which is preliminary data.</text>
</comment>